<dbReference type="EMBL" id="CM046389">
    <property type="protein sequence ID" value="KAI8566158.1"/>
    <property type="molecule type" value="Genomic_DNA"/>
</dbReference>
<protein>
    <submittedName>
        <fullName evidence="1">Uncharacterized protein</fullName>
    </submittedName>
</protein>
<accession>A0ACC0PMX7</accession>
<name>A0ACC0PMX7_RHOML</name>
<evidence type="ECO:0000313" key="1">
    <source>
        <dbReference type="EMBL" id="KAI8566158.1"/>
    </source>
</evidence>
<dbReference type="Proteomes" id="UP001062846">
    <property type="component" value="Chromosome 2"/>
</dbReference>
<comment type="caution">
    <text evidence="1">The sequence shown here is derived from an EMBL/GenBank/DDBJ whole genome shotgun (WGS) entry which is preliminary data.</text>
</comment>
<evidence type="ECO:0000313" key="2">
    <source>
        <dbReference type="Proteomes" id="UP001062846"/>
    </source>
</evidence>
<keyword evidence="2" id="KW-1185">Reference proteome</keyword>
<reference evidence="1" key="1">
    <citation type="submission" date="2022-02" db="EMBL/GenBank/DDBJ databases">
        <title>Plant Genome Project.</title>
        <authorList>
            <person name="Zhang R.-G."/>
        </authorList>
    </citation>
    <scope>NUCLEOTIDE SEQUENCE</scope>
    <source>
        <strain evidence="1">AT1</strain>
    </source>
</reference>
<gene>
    <name evidence="1" type="ORF">RHMOL_Rhmol02G0017900</name>
</gene>
<proteinExistence type="predicted"/>
<sequence>MYLHLTIIPQLLPPTPPPQPPPPPPPLPPLPPLHHQHHHSTTSSTTTTTSSTTTTITTTPPPPLHHITTTSSTTTTTTTTPPPPSPHHQLHHYHHHCSYDLHHYHHYTTTTAPTTSTTPPPLHHHRHSTTTIITTPPPPPPLPGNNITVIGKWNLSKRESLMNRCNYKVDRISQLPEPIIHHILCFLHTEDAVCTSILSKRWRRMWCTFPVFDFQLDEYSYLAKHFIKDCQAEASKNEFLSFVEESLNRRLLHQFSIHKFRMSMRFSNLEHLTPWMDRWLAIIIGRNVKELELEVRRRESNGLYSVPPFVLGAKFITVLKLSRCDLHLTLAAGIIKFSQLRELHLGKMHINQWMIQTFTSSCPLIEILELSLCIGLDCLCLPSSLLQLNKVVLRNCHWLKTVQIEVPNLVDCFFQNSSDVAWKISMFACRKSLDYFFKNSSDITCKINMVACGKSLRKLSLLIDTLTEEEFRSLMSVTPNVEFLELSYLKRFSRLKISSQKLKQLVLKECKKSLVTEIDTPNLVSVEHTCYLRYLCFNYINTSHLREVDLEFELASHDIGWFTKLKDFLTSFPYSENFRAVVVCSKNVSIHEKLREFFLPPLYNLKDLNPQIIISSRAFTEVLDRIFCTCHHDTLSLISTCSCSKDLELLYHTIVEQEENSEHYGGRSKNWRHFLGGFEIENLEGTKEKRTSPWRDFLKSYSSVPYQVVALRLEWKCLNIEWKVSRVMF</sequence>
<organism evidence="1 2">
    <name type="scientific">Rhododendron molle</name>
    <name type="common">Chinese azalea</name>
    <name type="synonym">Azalea mollis</name>
    <dbReference type="NCBI Taxonomy" id="49168"/>
    <lineage>
        <taxon>Eukaryota</taxon>
        <taxon>Viridiplantae</taxon>
        <taxon>Streptophyta</taxon>
        <taxon>Embryophyta</taxon>
        <taxon>Tracheophyta</taxon>
        <taxon>Spermatophyta</taxon>
        <taxon>Magnoliopsida</taxon>
        <taxon>eudicotyledons</taxon>
        <taxon>Gunneridae</taxon>
        <taxon>Pentapetalae</taxon>
        <taxon>asterids</taxon>
        <taxon>Ericales</taxon>
        <taxon>Ericaceae</taxon>
        <taxon>Ericoideae</taxon>
        <taxon>Rhodoreae</taxon>
        <taxon>Rhododendron</taxon>
    </lineage>
</organism>